<protein>
    <recommendedName>
        <fullName evidence="5">Kazal-like domain-containing protein</fullName>
    </recommendedName>
</protein>
<keyword evidence="7" id="KW-1185">Reference proteome</keyword>
<evidence type="ECO:0000256" key="3">
    <source>
        <dbReference type="ARBA" id="ARBA00023180"/>
    </source>
</evidence>
<keyword evidence="1" id="KW-0732">Signal</keyword>
<proteinExistence type="predicted"/>
<dbReference type="GeneID" id="20230649"/>
<feature type="non-terminal residue" evidence="6">
    <location>
        <position position="1"/>
    </location>
</feature>
<keyword evidence="2" id="KW-1015">Disulfide bond</keyword>
<dbReference type="CDD" id="cd00104">
    <property type="entry name" value="KAZAL_FS"/>
    <property type="match status" value="1"/>
</dbReference>
<dbReference type="Proteomes" id="UP000030746">
    <property type="component" value="Unassembled WGS sequence"/>
</dbReference>
<reference evidence="6 7" key="1">
    <citation type="journal article" date="2013" name="Nature">
        <title>Insights into bilaterian evolution from three spiralian genomes.</title>
        <authorList>
            <person name="Simakov O."/>
            <person name="Marletaz F."/>
            <person name="Cho S.J."/>
            <person name="Edsinger-Gonzales E."/>
            <person name="Havlak P."/>
            <person name="Hellsten U."/>
            <person name="Kuo D.H."/>
            <person name="Larsson T."/>
            <person name="Lv J."/>
            <person name="Arendt D."/>
            <person name="Savage R."/>
            <person name="Osoegawa K."/>
            <person name="de Jong P."/>
            <person name="Grimwood J."/>
            <person name="Chapman J.A."/>
            <person name="Shapiro H."/>
            <person name="Aerts A."/>
            <person name="Otillar R.P."/>
            <person name="Terry A.Y."/>
            <person name="Boore J.L."/>
            <person name="Grigoriev I.V."/>
            <person name="Lindberg D.R."/>
            <person name="Seaver E.C."/>
            <person name="Weisblat D.A."/>
            <person name="Putnam N.H."/>
            <person name="Rokhsar D.S."/>
        </authorList>
    </citation>
    <scope>NUCLEOTIDE SEQUENCE [LARGE SCALE GENOMIC DNA]</scope>
</reference>
<dbReference type="PANTHER" id="PTHR13866">
    <property type="entry name" value="SPARC OSTEONECTIN"/>
    <property type="match status" value="1"/>
</dbReference>
<name>V4AZ30_LOTGI</name>
<keyword evidence="4" id="KW-0472">Membrane</keyword>
<evidence type="ECO:0000256" key="4">
    <source>
        <dbReference type="SAM" id="Phobius"/>
    </source>
</evidence>
<dbReference type="GO" id="GO:0005509">
    <property type="term" value="F:calcium ion binding"/>
    <property type="evidence" value="ECO:0007669"/>
    <property type="project" value="TreeGrafter"/>
</dbReference>
<dbReference type="AlphaFoldDB" id="V4AZ30"/>
<keyword evidence="4" id="KW-1133">Transmembrane helix</keyword>
<dbReference type="RefSeq" id="XP_009046458.1">
    <property type="nucleotide sequence ID" value="XM_009048210.1"/>
</dbReference>
<dbReference type="GO" id="GO:0050840">
    <property type="term" value="F:extracellular matrix binding"/>
    <property type="evidence" value="ECO:0007669"/>
    <property type="project" value="TreeGrafter"/>
</dbReference>
<sequence>VCGDDGKTYSNERALRITACKEDKQVDVSYKGECKRPCAGFVCAGFSQVCVPSEDNTEAKCTCPNCDHREDEPVCGLVGSRQLTFKNKCELDRKACLVNKKPFLLSESACGGIVFSCVLFFLFSKAY</sequence>
<dbReference type="PROSITE" id="PS51465">
    <property type="entry name" value="KAZAL_2"/>
    <property type="match status" value="2"/>
</dbReference>
<dbReference type="CTD" id="20230649"/>
<dbReference type="EMBL" id="KB200129">
    <property type="protein sequence ID" value="ESP02988.1"/>
    <property type="molecule type" value="Genomic_DNA"/>
</dbReference>
<gene>
    <name evidence="6" type="ORF">LOTGIDRAFT_110846</name>
</gene>
<dbReference type="OrthoDB" id="6614329at2759"/>
<dbReference type="Pfam" id="PF07648">
    <property type="entry name" value="Kazal_2"/>
    <property type="match status" value="2"/>
</dbReference>
<organism evidence="6 7">
    <name type="scientific">Lottia gigantea</name>
    <name type="common">Giant owl limpet</name>
    <dbReference type="NCBI Taxonomy" id="225164"/>
    <lineage>
        <taxon>Eukaryota</taxon>
        <taxon>Metazoa</taxon>
        <taxon>Spiralia</taxon>
        <taxon>Lophotrochozoa</taxon>
        <taxon>Mollusca</taxon>
        <taxon>Gastropoda</taxon>
        <taxon>Patellogastropoda</taxon>
        <taxon>Lottioidea</taxon>
        <taxon>Lottiidae</taxon>
        <taxon>Lottia</taxon>
    </lineage>
</organism>
<evidence type="ECO:0000259" key="5">
    <source>
        <dbReference type="PROSITE" id="PS51465"/>
    </source>
</evidence>
<dbReference type="InterPro" id="IPR002350">
    <property type="entry name" value="Kazal_dom"/>
</dbReference>
<evidence type="ECO:0000256" key="2">
    <source>
        <dbReference type="ARBA" id="ARBA00023157"/>
    </source>
</evidence>
<keyword evidence="3" id="KW-0325">Glycoprotein</keyword>
<dbReference type="Gene3D" id="3.30.60.30">
    <property type="match status" value="2"/>
</dbReference>
<accession>V4AZ30</accession>
<dbReference type="SUPFAM" id="SSF100895">
    <property type="entry name" value="Kazal-type serine protease inhibitors"/>
    <property type="match status" value="2"/>
</dbReference>
<dbReference type="KEGG" id="lgi:LOTGIDRAFT_110846"/>
<dbReference type="InterPro" id="IPR036058">
    <property type="entry name" value="Kazal_dom_sf"/>
</dbReference>
<keyword evidence="4" id="KW-0812">Transmembrane</keyword>
<evidence type="ECO:0000313" key="6">
    <source>
        <dbReference type="EMBL" id="ESP02988.1"/>
    </source>
</evidence>
<dbReference type="HOGENOM" id="CLU_1976040_0_0_1"/>
<dbReference type="PANTHER" id="PTHR13866:SF29">
    <property type="entry name" value="FOLLISTATIN"/>
    <property type="match status" value="1"/>
</dbReference>
<dbReference type="SMART" id="SM00280">
    <property type="entry name" value="KAZAL"/>
    <property type="match status" value="2"/>
</dbReference>
<feature type="transmembrane region" description="Helical" evidence="4">
    <location>
        <begin position="103"/>
        <end position="123"/>
    </location>
</feature>
<evidence type="ECO:0000256" key="1">
    <source>
        <dbReference type="ARBA" id="ARBA00022729"/>
    </source>
</evidence>
<dbReference type="GO" id="GO:0005615">
    <property type="term" value="C:extracellular space"/>
    <property type="evidence" value="ECO:0007669"/>
    <property type="project" value="TreeGrafter"/>
</dbReference>
<evidence type="ECO:0000313" key="7">
    <source>
        <dbReference type="Proteomes" id="UP000030746"/>
    </source>
</evidence>
<feature type="domain" description="Kazal-like" evidence="5">
    <location>
        <begin position="55"/>
        <end position="112"/>
    </location>
</feature>
<feature type="domain" description="Kazal-like" evidence="5">
    <location>
        <begin position="1"/>
        <end position="36"/>
    </location>
</feature>
<dbReference type="OMA" id="GHHRCIC"/>
<dbReference type="GO" id="GO:0005518">
    <property type="term" value="F:collagen binding"/>
    <property type="evidence" value="ECO:0007669"/>
    <property type="project" value="TreeGrafter"/>
</dbReference>